<name>A0A9P4L934_9PLEO</name>
<feature type="compositionally biased region" description="Basic residues" evidence="1">
    <location>
        <begin position="92"/>
        <end position="105"/>
    </location>
</feature>
<evidence type="ECO:0000259" key="2">
    <source>
        <dbReference type="PROSITE" id="PS50053"/>
    </source>
</evidence>
<feature type="compositionally biased region" description="Basic and acidic residues" evidence="1">
    <location>
        <begin position="340"/>
        <end position="364"/>
    </location>
</feature>
<comment type="caution">
    <text evidence="3">The sequence shown here is derived from an EMBL/GenBank/DDBJ whole genome shotgun (WGS) entry which is preliminary data.</text>
</comment>
<keyword evidence="4" id="KW-1185">Reference proteome</keyword>
<feature type="domain" description="Ubiquitin-like" evidence="2">
    <location>
        <begin position="374"/>
        <end position="446"/>
    </location>
</feature>
<gene>
    <name evidence="3" type="ORF">K460DRAFT_417004</name>
</gene>
<dbReference type="EMBL" id="ML976616">
    <property type="protein sequence ID" value="KAF1845809.1"/>
    <property type="molecule type" value="Genomic_DNA"/>
</dbReference>
<feature type="compositionally biased region" description="Low complexity" evidence="1">
    <location>
        <begin position="208"/>
        <end position="224"/>
    </location>
</feature>
<protein>
    <recommendedName>
        <fullName evidence="2">Ubiquitin-like domain-containing protein</fullName>
    </recommendedName>
</protein>
<evidence type="ECO:0000313" key="4">
    <source>
        <dbReference type="Proteomes" id="UP000800039"/>
    </source>
</evidence>
<dbReference type="InterPro" id="IPR000626">
    <property type="entry name" value="Ubiquitin-like_dom"/>
</dbReference>
<feature type="region of interest" description="Disordered" evidence="1">
    <location>
        <begin position="46"/>
        <end position="116"/>
    </location>
</feature>
<sequence>MADTTQDVPAPKKRSFFKRAAWQDAAKKEGEDMFSHANEFKDMVAEQDRHREEVERKAESERHHKQAGQRQGKRRKVSLESEESIVSGSGSGKRKRTGSKARSRTPHSPVPSCPLTDSLAARYDSLLKSASSSHTQTPKESVVIDLDDEHDAPYNPKAFNDNNLTLDYATWNVHRKQMPVLLSKRPPVEDDEVEEILDPTLAALQAKARQRAAQTAQSTTTPTADGEPSKDLIAQLFIKPQIPDADPLLVKVRIDSTIDKLRQAWCERQGFSADMTKNVFFTWKDTRIYDSTTIKRLGMKVDQNGNVSVKGDPNIYDDVNLPKVFVEAWTEELFRQRKKEDAADAAAKKKATEQPHEAEEREPTPEPVPQVTKIRLFLKAKGKEDFRLSVNPNTTFADIAQAYKSKREIDKNQPLTLTFDGDRLSPLDIVADSEIEDMDGIEVHFK</sequence>
<proteinExistence type="predicted"/>
<dbReference type="AlphaFoldDB" id="A0A9P4L934"/>
<dbReference type="PROSITE" id="PS50053">
    <property type="entry name" value="UBIQUITIN_2"/>
    <property type="match status" value="1"/>
</dbReference>
<organism evidence="3 4">
    <name type="scientific">Cucurbitaria berberidis CBS 394.84</name>
    <dbReference type="NCBI Taxonomy" id="1168544"/>
    <lineage>
        <taxon>Eukaryota</taxon>
        <taxon>Fungi</taxon>
        <taxon>Dikarya</taxon>
        <taxon>Ascomycota</taxon>
        <taxon>Pezizomycotina</taxon>
        <taxon>Dothideomycetes</taxon>
        <taxon>Pleosporomycetidae</taxon>
        <taxon>Pleosporales</taxon>
        <taxon>Pleosporineae</taxon>
        <taxon>Cucurbitariaceae</taxon>
        <taxon>Cucurbitaria</taxon>
    </lineage>
</organism>
<evidence type="ECO:0000313" key="3">
    <source>
        <dbReference type="EMBL" id="KAF1845809.1"/>
    </source>
</evidence>
<dbReference type="Gene3D" id="3.10.20.90">
    <property type="entry name" value="Phosphatidylinositol 3-kinase Catalytic Subunit, Chain A, domain 1"/>
    <property type="match status" value="2"/>
</dbReference>
<dbReference type="Pfam" id="PF11976">
    <property type="entry name" value="Rad60-SLD"/>
    <property type="match status" value="1"/>
</dbReference>
<reference evidence="3" key="1">
    <citation type="submission" date="2020-01" db="EMBL/GenBank/DDBJ databases">
        <authorList>
            <consortium name="DOE Joint Genome Institute"/>
            <person name="Haridas S."/>
            <person name="Albert R."/>
            <person name="Binder M."/>
            <person name="Bloem J."/>
            <person name="Labutti K."/>
            <person name="Salamov A."/>
            <person name="Andreopoulos B."/>
            <person name="Baker S.E."/>
            <person name="Barry K."/>
            <person name="Bills G."/>
            <person name="Bluhm B.H."/>
            <person name="Cannon C."/>
            <person name="Castanera R."/>
            <person name="Culley D.E."/>
            <person name="Daum C."/>
            <person name="Ezra D."/>
            <person name="Gonzalez J.B."/>
            <person name="Henrissat B."/>
            <person name="Kuo A."/>
            <person name="Liang C."/>
            <person name="Lipzen A."/>
            <person name="Lutzoni F."/>
            <person name="Magnuson J."/>
            <person name="Mondo S."/>
            <person name="Nolan M."/>
            <person name="Ohm R."/>
            <person name="Pangilinan J."/>
            <person name="Park H.-J."/>
            <person name="Ramirez L."/>
            <person name="Alfaro M."/>
            <person name="Sun H."/>
            <person name="Tritt A."/>
            <person name="Yoshinaga Y."/>
            <person name="Zwiers L.-H."/>
            <person name="Turgeon B.G."/>
            <person name="Goodwin S.B."/>
            <person name="Spatafora J.W."/>
            <person name="Crous P.W."/>
            <person name="Grigoriev I.V."/>
        </authorList>
    </citation>
    <scope>NUCLEOTIDE SEQUENCE</scope>
    <source>
        <strain evidence="3">CBS 394.84</strain>
    </source>
</reference>
<dbReference type="PANTHER" id="PTHR10562">
    <property type="entry name" value="SMALL UBIQUITIN-RELATED MODIFIER"/>
    <property type="match status" value="1"/>
</dbReference>
<dbReference type="InterPro" id="IPR029071">
    <property type="entry name" value="Ubiquitin-like_domsf"/>
</dbReference>
<dbReference type="InterPro" id="IPR022617">
    <property type="entry name" value="Rad60/SUMO-like_dom"/>
</dbReference>
<dbReference type="Proteomes" id="UP000800039">
    <property type="component" value="Unassembled WGS sequence"/>
</dbReference>
<evidence type="ECO:0000256" key="1">
    <source>
        <dbReference type="SAM" id="MobiDB-lite"/>
    </source>
</evidence>
<dbReference type="OrthoDB" id="3365399at2759"/>
<feature type="region of interest" description="Disordered" evidence="1">
    <location>
        <begin position="208"/>
        <end position="227"/>
    </location>
</feature>
<dbReference type="SUPFAM" id="SSF54236">
    <property type="entry name" value="Ubiquitin-like"/>
    <property type="match status" value="2"/>
</dbReference>
<feature type="compositionally biased region" description="Basic and acidic residues" evidence="1">
    <location>
        <begin position="46"/>
        <end position="62"/>
    </location>
</feature>
<feature type="compositionally biased region" description="Basic residues" evidence="1">
    <location>
        <begin position="63"/>
        <end position="76"/>
    </location>
</feature>
<dbReference type="RefSeq" id="XP_040788372.1">
    <property type="nucleotide sequence ID" value="XM_040937849.1"/>
</dbReference>
<feature type="region of interest" description="Disordered" evidence="1">
    <location>
        <begin position="340"/>
        <end position="371"/>
    </location>
</feature>
<accession>A0A9P4L934</accession>
<dbReference type="CDD" id="cd17080">
    <property type="entry name" value="Ubl_SLD2_Esc2_like"/>
    <property type="match status" value="1"/>
</dbReference>
<dbReference type="GeneID" id="63855099"/>